<evidence type="ECO:0000313" key="3">
    <source>
        <dbReference type="EMBL" id="MBC8767181.1"/>
    </source>
</evidence>
<organism evidence="3 4">
    <name type="scientific">Arenibacter arenosicollis</name>
    <dbReference type="NCBI Taxonomy" id="2762274"/>
    <lineage>
        <taxon>Bacteria</taxon>
        <taxon>Pseudomonadati</taxon>
        <taxon>Bacteroidota</taxon>
        <taxon>Flavobacteriia</taxon>
        <taxon>Flavobacteriales</taxon>
        <taxon>Flavobacteriaceae</taxon>
        <taxon>Arenibacter</taxon>
    </lineage>
</organism>
<name>A0ABR7QJ26_9FLAO</name>
<keyword evidence="1" id="KW-0732">Signal</keyword>
<feature type="domain" description="3-keto-alpha-glucoside-1,2-lyase/3-keto-2-hydroxy-glucal hydratase" evidence="2">
    <location>
        <begin position="33"/>
        <end position="253"/>
    </location>
</feature>
<dbReference type="Proteomes" id="UP000618952">
    <property type="component" value="Unassembled WGS sequence"/>
</dbReference>
<feature type="chain" id="PRO_5045085750" evidence="1">
    <location>
        <begin position="28"/>
        <end position="283"/>
    </location>
</feature>
<accession>A0ABR7QJ26</accession>
<reference evidence="3 4" key="1">
    <citation type="submission" date="2020-08" db="EMBL/GenBank/DDBJ databases">
        <title>Arenibacter gaetbuli sp. nov., isolated from a sand dune.</title>
        <authorList>
            <person name="Park S."/>
            <person name="Yoon J.-H."/>
        </authorList>
    </citation>
    <scope>NUCLEOTIDE SEQUENCE [LARGE SCALE GENOMIC DNA]</scope>
    <source>
        <strain evidence="3 4">BSSL-BM3</strain>
    </source>
</reference>
<dbReference type="EMBL" id="JACLHY010000002">
    <property type="protein sequence ID" value="MBC8767181.1"/>
    <property type="molecule type" value="Genomic_DNA"/>
</dbReference>
<keyword evidence="4" id="KW-1185">Reference proteome</keyword>
<evidence type="ECO:0000259" key="2">
    <source>
        <dbReference type="Pfam" id="PF06439"/>
    </source>
</evidence>
<comment type="caution">
    <text evidence="3">The sequence shown here is derived from an EMBL/GenBank/DDBJ whole genome shotgun (WGS) entry which is preliminary data.</text>
</comment>
<dbReference type="Gene3D" id="2.60.120.560">
    <property type="entry name" value="Exo-inulinase, domain 1"/>
    <property type="match status" value="1"/>
</dbReference>
<dbReference type="Pfam" id="PF06439">
    <property type="entry name" value="3keto-disac_hyd"/>
    <property type="match status" value="1"/>
</dbReference>
<dbReference type="RefSeq" id="WP_187581848.1">
    <property type="nucleotide sequence ID" value="NZ_JACLHY010000002.1"/>
</dbReference>
<evidence type="ECO:0000256" key="1">
    <source>
        <dbReference type="SAM" id="SignalP"/>
    </source>
</evidence>
<dbReference type="InterPro" id="IPR010496">
    <property type="entry name" value="AL/BT2_dom"/>
</dbReference>
<sequence>MQARFNNTLKTAFLILSLSLLSNVCEAQKHVNWKQLFNGKDLNDWQIKIRHHELNDNFNNTFQVKNGNIQVRYDQYTKFDEQFGHLFYKEPFSSYLIGVEYRFVGDQVNEGPGWAYRNSGIMIHGQDPATMTIDQDFPNSIEVQLLGGNGKDKRSTANLCTPGTQYEKDGKTIKQHCTNSTSKTYHGDQWTRVEVLVLKDSLIVHYVNGEEVMRYTKPQLDPINGAVEGELLKSGSISLQSESHPVDFRKVEIVDLEKYAAKPKKLEKVIAKLMTEKRVARQQ</sequence>
<protein>
    <submittedName>
        <fullName evidence="3">DUF1080 domain-containing protein</fullName>
    </submittedName>
</protein>
<proteinExistence type="predicted"/>
<feature type="signal peptide" evidence="1">
    <location>
        <begin position="1"/>
        <end position="27"/>
    </location>
</feature>
<gene>
    <name evidence="3" type="ORF">H4O18_04175</name>
</gene>
<evidence type="ECO:0000313" key="4">
    <source>
        <dbReference type="Proteomes" id="UP000618952"/>
    </source>
</evidence>